<feature type="compositionally biased region" description="Polar residues" evidence="1">
    <location>
        <begin position="132"/>
        <end position="143"/>
    </location>
</feature>
<accession>A0A1I3ATQ5</accession>
<organism evidence="2 3">
    <name type="scientific">Actinopolymorpha cephalotaxi</name>
    <dbReference type="NCBI Taxonomy" id="504797"/>
    <lineage>
        <taxon>Bacteria</taxon>
        <taxon>Bacillati</taxon>
        <taxon>Actinomycetota</taxon>
        <taxon>Actinomycetes</taxon>
        <taxon>Propionibacteriales</taxon>
        <taxon>Actinopolymorphaceae</taxon>
        <taxon>Actinopolymorpha</taxon>
    </lineage>
</organism>
<evidence type="ECO:0000313" key="3">
    <source>
        <dbReference type="Proteomes" id="UP000199052"/>
    </source>
</evidence>
<sequence>MRRPCADEPPRSARSPRSCVRMRPRNALRLTGAAQPAWRQVARHTSGRTRPRRSGHRSTDLSKRNIDVSPPSHTVDSPNWDPSIPRNTDESSTSATRTPATAKPVQINAKPMPTNANASPTNANASPTNASGSPMNASGSPMNANAWPRNVNGSPTSATGLPMSATRPPTIARARSGYDPSPGQWDAGRSPGTIAPCARSASWMSARSSCSGSTPDWADSAAITPAACPMAMQEA</sequence>
<evidence type="ECO:0000313" key="2">
    <source>
        <dbReference type="EMBL" id="SFH53099.1"/>
    </source>
</evidence>
<feature type="compositionally biased region" description="Basic and acidic residues" evidence="1">
    <location>
        <begin position="57"/>
        <end position="66"/>
    </location>
</feature>
<feature type="compositionally biased region" description="Low complexity" evidence="1">
    <location>
        <begin position="91"/>
        <end position="102"/>
    </location>
</feature>
<reference evidence="2 3" key="1">
    <citation type="submission" date="2016-10" db="EMBL/GenBank/DDBJ databases">
        <authorList>
            <person name="de Groot N.N."/>
        </authorList>
    </citation>
    <scope>NUCLEOTIDE SEQUENCE [LARGE SCALE GENOMIC DNA]</scope>
    <source>
        <strain evidence="2 3">CPCC 202808</strain>
    </source>
</reference>
<feature type="compositionally biased region" description="Basic residues" evidence="1">
    <location>
        <begin position="41"/>
        <end position="56"/>
    </location>
</feature>
<evidence type="ECO:0000256" key="1">
    <source>
        <dbReference type="SAM" id="MobiDB-lite"/>
    </source>
</evidence>
<feature type="region of interest" description="Disordered" evidence="1">
    <location>
        <begin position="1"/>
        <end position="193"/>
    </location>
</feature>
<dbReference type="Proteomes" id="UP000199052">
    <property type="component" value="Unassembled WGS sequence"/>
</dbReference>
<name>A0A1I3ATQ5_9ACTN</name>
<dbReference type="AlphaFoldDB" id="A0A1I3ATQ5"/>
<feature type="compositionally biased region" description="Basic and acidic residues" evidence="1">
    <location>
        <begin position="1"/>
        <end position="11"/>
    </location>
</feature>
<protein>
    <submittedName>
        <fullName evidence="2">Uncharacterized protein</fullName>
    </submittedName>
</protein>
<gene>
    <name evidence="2" type="ORF">SAMN05421678_12063</name>
</gene>
<feature type="compositionally biased region" description="Low complexity" evidence="1">
    <location>
        <begin position="113"/>
        <end position="131"/>
    </location>
</feature>
<dbReference type="EMBL" id="FOOI01000020">
    <property type="protein sequence ID" value="SFH53099.1"/>
    <property type="molecule type" value="Genomic_DNA"/>
</dbReference>
<proteinExistence type="predicted"/>